<protein>
    <submittedName>
        <fullName evidence="1">Uncharacterized protein</fullName>
    </submittedName>
</protein>
<dbReference type="EMBL" id="JASPKZ010009345">
    <property type="protein sequence ID" value="KAJ9577798.1"/>
    <property type="molecule type" value="Genomic_DNA"/>
</dbReference>
<dbReference type="Proteomes" id="UP001233999">
    <property type="component" value="Unassembled WGS sequence"/>
</dbReference>
<gene>
    <name evidence="1" type="ORF">L9F63_005617</name>
</gene>
<sequence length="66" mass="7901">PLRLQFIWHSRQPNINCPIYPKFKFISEEYIHMVPEMGHFRSNSPETFTVFCNVKNAEIGKYRSIL</sequence>
<comment type="caution">
    <text evidence="1">The sequence shown here is derived from an EMBL/GenBank/DDBJ whole genome shotgun (WGS) entry which is preliminary data.</text>
</comment>
<evidence type="ECO:0000313" key="2">
    <source>
        <dbReference type="Proteomes" id="UP001233999"/>
    </source>
</evidence>
<organism evidence="1 2">
    <name type="scientific">Diploptera punctata</name>
    <name type="common">Pacific beetle cockroach</name>
    <dbReference type="NCBI Taxonomy" id="6984"/>
    <lineage>
        <taxon>Eukaryota</taxon>
        <taxon>Metazoa</taxon>
        <taxon>Ecdysozoa</taxon>
        <taxon>Arthropoda</taxon>
        <taxon>Hexapoda</taxon>
        <taxon>Insecta</taxon>
        <taxon>Pterygota</taxon>
        <taxon>Neoptera</taxon>
        <taxon>Polyneoptera</taxon>
        <taxon>Dictyoptera</taxon>
        <taxon>Blattodea</taxon>
        <taxon>Blaberoidea</taxon>
        <taxon>Blaberidae</taxon>
        <taxon>Diplopterinae</taxon>
        <taxon>Diploptera</taxon>
    </lineage>
</organism>
<accession>A0AAD8E599</accession>
<name>A0AAD8E599_DIPPU</name>
<dbReference type="AlphaFoldDB" id="A0AAD8E599"/>
<evidence type="ECO:0000313" key="1">
    <source>
        <dbReference type="EMBL" id="KAJ9577798.1"/>
    </source>
</evidence>
<reference evidence="1" key="2">
    <citation type="submission" date="2023-05" db="EMBL/GenBank/DDBJ databases">
        <authorList>
            <person name="Fouks B."/>
        </authorList>
    </citation>
    <scope>NUCLEOTIDE SEQUENCE</scope>
    <source>
        <strain evidence="1">Stay&amp;Tobe</strain>
        <tissue evidence="1">Testes</tissue>
    </source>
</reference>
<reference evidence="1" key="1">
    <citation type="journal article" date="2023" name="IScience">
        <title>Live-bearing cockroach genome reveals convergent evolutionary mechanisms linked to viviparity in insects and beyond.</title>
        <authorList>
            <person name="Fouks B."/>
            <person name="Harrison M.C."/>
            <person name="Mikhailova A.A."/>
            <person name="Marchal E."/>
            <person name="English S."/>
            <person name="Carruthers M."/>
            <person name="Jennings E.C."/>
            <person name="Chiamaka E.L."/>
            <person name="Frigard R.A."/>
            <person name="Pippel M."/>
            <person name="Attardo G.M."/>
            <person name="Benoit J.B."/>
            <person name="Bornberg-Bauer E."/>
            <person name="Tobe S.S."/>
        </authorList>
    </citation>
    <scope>NUCLEOTIDE SEQUENCE</scope>
    <source>
        <strain evidence="1">Stay&amp;Tobe</strain>
    </source>
</reference>
<proteinExistence type="predicted"/>
<feature type="non-terminal residue" evidence="1">
    <location>
        <position position="66"/>
    </location>
</feature>
<keyword evidence="2" id="KW-1185">Reference proteome</keyword>
<feature type="non-terminal residue" evidence="1">
    <location>
        <position position="1"/>
    </location>
</feature>